<organism evidence="1 2">
    <name type="scientific">Haloarchaeobius iranensis</name>
    <dbReference type="NCBI Taxonomy" id="996166"/>
    <lineage>
        <taxon>Archaea</taxon>
        <taxon>Methanobacteriati</taxon>
        <taxon>Methanobacteriota</taxon>
        <taxon>Stenosarchaea group</taxon>
        <taxon>Halobacteria</taxon>
        <taxon>Halobacteriales</taxon>
        <taxon>Halorubellaceae</taxon>
        <taxon>Haloarchaeobius</taxon>
    </lineage>
</organism>
<dbReference type="STRING" id="996166.SAMN05192554_1203"/>
<dbReference type="Proteomes" id="UP000199370">
    <property type="component" value="Unassembled WGS sequence"/>
</dbReference>
<dbReference type="EMBL" id="FNIA01000020">
    <property type="protein sequence ID" value="SDN19652.1"/>
    <property type="molecule type" value="Genomic_DNA"/>
</dbReference>
<name>A0A1G9ZE37_9EURY</name>
<keyword evidence="2" id="KW-1185">Reference proteome</keyword>
<reference evidence="1 2" key="1">
    <citation type="submission" date="2016-10" db="EMBL/GenBank/DDBJ databases">
        <authorList>
            <person name="de Groot N.N."/>
        </authorList>
    </citation>
    <scope>NUCLEOTIDE SEQUENCE [LARGE SCALE GENOMIC DNA]</scope>
    <source>
        <strain evidence="2">EB21,IBRC-M 10013,KCTC 4048</strain>
    </source>
</reference>
<gene>
    <name evidence="1" type="ORF">SAMN05192554_1203</name>
</gene>
<proteinExistence type="predicted"/>
<dbReference type="AlphaFoldDB" id="A0A1G9ZE37"/>
<evidence type="ECO:0000313" key="2">
    <source>
        <dbReference type="Proteomes" id="UP000199370"/>
    </source>
</evidence>
<protein>
    <submittedName>
        <fullName evidence="1">Uncharacterized protein</fullName>
    </submittedName>
</protein>
<accession>A0A1G9ZE37</accession>
<evidence type="ECO:0000313" key="1">
    <source>
        <dbReference type="EMBL" id="SDN19652.1"/>
    </source>
</evidence>
<sequence length="85" mass="9706">MKVSKIPISDGELCHFPKQFYDAEISEDSTNQMILTVLAPEDTKFKLRRIELEHVSNIGQFDTDGYAYVGTHTHTDSGTWTVMLR</sequence>